<name>A0A2G5HUW7_CERBT</name>
<dbReference type="Gene3D" id="3.30.710.10">
    <property type="entry name" value="Potassium Channel Kv1.1, Chain A"/>
    <property type="match status" value="1"/>
</dbReference>
<dbReference type="PROSITE" id="PS50097">
    <property type="entry name" value="BTB"/>
    <property type="match status" value="1"/>
</dbReference>
<dbReference type="PANTHER" id="PTHR47843:SF5">
    <property type="entry name" value="BTB_POZ DOMAIN PROTEIN"/>
    <property type="match status" value="1"/>
</dbReference>
<proteinExistence type="predicted"/>
<protein>
    <recommendedName>
        <fullName evidence="2">BTB domain-containing protein</fullName>
    </recommendedName>
</protein>
<dbReference type="InterPro" id="IPR000210">
    <property type="entry name" value="BTB/POZ_dom"/>
</dbReference>
<evidence type="ECO:0000256" key="1">
    <source>
        <dbReference type="SAM" id="MobiDB-lite"/>
    </source>
</evidence>
<evidence type="ECO:0000313" key="4">
    <source>
        <dbReference type="Proteomes" id="UP000230605"/>
    </source>
</evidence>
<organism evidence="3 4">
    <name type="scientific">Cercospora beticola</name>
    <name type="common">Sugarbeet leaf spot fungus</name>
    <dbReference type="NCBI Taxonomy" id="122368"/>
    <lineage>
        <taxon>Eukaryota</taxon>
        <taxon>Fungi</taxon>
        <taxon>Dikarya</taxon>
        <taxon>Ascomycota</taxon>
        <taxon>Pezizomycotina</taxon>
        <taxon>Dothideomycetes</taxon>
        <taxon>Dothideomycetidae</taxon>
        <taxon>Mycosphaerellales</taxon>
        <taxon>Mycosphaerellaceae</taxon>
        <taxon>Cercospora</taxon>
    </lineage>
</organism>
<comment type="caution">
    <text evidence="3">The sequence shown here is derived from an EMBL/GenBank/DDBJ whole genome shotgun (WGS) entry which is preliminary data.</text>
</comment>
<evidence type="ECO:0000313" key="3">
    <source>
        <dbReference type="EMBL" id="PIA96329.1"/>
    </source>
</evidence>
<dbReference type="AlphaFoldDB" id="A0A2G5HUW7"/>
<dbReference type="Proteomes" id="UP000230605">
    <property type="component" value="Chromosome 8"/>
</dbReference>
<accession>A0A2G5HUW7</accession>
<evidence type="ECO:0000259" key="2">
    <source>
        <dbReference type="PROSITE" id="PS50097"/>
    </source>
</evidence>
<gene>
    <name evidence="3" type="ORF">CB0940_10208</name>
</gene>
<reference evidence="3 4" key="1">
    <citation type="submission" date="2015-10" db="EMBL/GenBank/DDBJ databases">
        <title>The cercosporin biosynthetic gene cluster was horizontally transferred to several fungal lineages and shown to be expanded in Cercospora beticola based on microsynteny with recipient genomes.</title>
        <authorList>
            <person name="De Jonge R."/>
            <person name="Ebert M.K."/>
            <person name="Suttle J.C."/>
            <person name="Jurick Ii W.M."/>
            <person name="Secor G.A."/>
            <person name="Thomma B.P."/>
            <person name="Van De Peer Y."/>
            <person name="Bolton M.D."/>
        </authorList>
    </citation>
    <scope>NUCLEOTIDE SEQUENCE [LARGE SCALE GENOMIC DNA]</scope>
    <source>
        <strain evidence="3 4">09-40</strain>
    </source>
</reference>
<dbReference type="CDD" id="cd18186">
    <property type="entry name" value="BTB_POZ_ZBTB_KLHL-like"/>
    <property type="match status" value="1"/>
</dbReference>
<dbReference type="OrthoDB" id="3644790at2759"/>
<dbReference type="EMBL" id="LKMD01000103">
    <property type="protein sequence ID" value="PIA96329.1"/>
    <property type="molecule type" value="Genomic_DNA"/>
</dbReference>
<feature type="compositionally biased region" description="Basic and acidic residues" evidence="1">
    <location>
        <begin position="164"/>
        <end position="175"/>
    </location>
</feature>
<feature type="domain" description="BTB" evidence="2">
    <location>
        <begin position="22"/>
        <end position="80"/>
    </location>
</feature>
<dbReference type="SUPFAM" id="SSF54695">
    <property type="entry name" value="POZ domain"/>
    <property type="match status" value="1"/>
</dbReference>
<feature type="region of interest" description="Disordered" evidence="1">
    <location>
        <begin position="157"/>
        <end position="192"/>
    </location>
</feature>
<dbReference type="Pfam" id="PF00651">
    <property type="entry name" value="BTB"/>
    <property type="match status" value="1"/>
</dbReference>
<sequence>METNGDDCYNILWQMLKNEKWSDLKIQTATYTFSVHKSVVCPACPFFEAACTGDWKEAGSGIIELPESERTVRSLLEWCYGVFNTDYFTLASGKEDTLRYFELLVAADKYQMPDLKDEVEITFGFAGTASDLVKVALWECPELAKDLMRYVAQESSRVNKRRKLIDPEHLRKPAEATDTDIEPDEDTDDSDD</sequence>
<feature type="compositionally biased region" description="Acidic residues" evidence="1">
    <location>
        <begin position="177"/>
        <end position="192"/>
    </location>
</feature>
<dbReference type="PANTHER" id="PTHR47843">
    <property type="entry name" value="BTB DOMAIN-CONTAINING PROTEIN-RELATED"/>
    <property type="match status" value="1"/>
</dbReference>
<dbReference type="InterPro" id="IPR011333">
    <property type="entry name" value="SKP1/BTB/POZ_sf"/>
</dbReference>